<evidence type="ECO:0008006" key="9">
    <source>
        <dbReference type="Google" id="ProtNLM"/>
    </source>
</evidence>
<evidence type="ECO:0000256" key="5">
    <source>
        <dbReference type="ARBA" id="ARBA00023136"/>
    </source>
</evidence>
<sequence length="447" mass="46552">MAGISAASCAAEFIGTYLLVLTVGCNVLSSNPNWGGVSIASVLMVMIYALGGASGANFNPAVSLALGLARKMEDGWKQVGLYAVVQLLAGLLASLTYALLFGRVFNLGPTKNFAWWQAMLCEFFYSFMLCFVVLNAAASRKIGGKNQFFGLAIGFVIVSGAYGPGAVSGGCFNPAVAFGIDAISMTMGFGWFFVYAAFELLGAAAAVAAFLIVRPEEKSGCQPPDEYGLSTKLVGECIGTFFLVLTVGLNVLVASKAAAFSIAASLMCMIYAIGDISGAHFNPAVTIAILMGKRNAITPKEAGCYCLTQLLSGILAAFVYEAVHAGDTFPLGPGTGFGWSNVMVAEIVFSFVLCFVVLCVAMVKPQPAPEFTGFIIGSCITVGGLAIGQVSGGALNPAVSLGIATTRAIVGAGTFHPCILYIFFELIGASIAAGLFRLVYPEEYRKK</sequence>
<dbReference type="EMBL" id="HBEG01051752">
    <property type="protein sequence ID" value="CAD8387801.1"/>
    <property type="molecule type" value="Transcribed_RNA"/>
</dbReference>
<dbReference type="InterPro" id="IPR023271">
    <property type="entry name" value="Aquaporin-like"/>
</dbReference>
<feature type="transmembrane region" description="Helical" evidence="7">
    <location>
        <begin position="419"/>
        <end position="440"/>
    </location>
</feature>
<feature type="transmembrane region" description="Helical" evidence="7">
    <location>
        <begin position="113"/>
        <end position="136"/>
    </location>
</feature>
<evidence type="ECO:0000256" key="6">
    <source>
        <dbReference type="RuleBase" id="RU000477"/>
    </source>
</evidence>
<dbReference type="InterPro" id="IPR022357">
    <property type="entry name" value="MIP_CS"/>
</dbReference>
<dbReference type="PROSITE" id="PS00221">
    <property type="entry name" value="MIP"/>
    <property type="match status" value="3"/>
</dbReference>
<feature type="transmembrane region" description="Helical" evidence="7">
    <location>
        <begin position="37"/>
        <end position="58"/>
    </location>
</feature>
<dbReference type="PANTHER" id="PTHR45724:SF13">
    <property type="entry name" value="AQUAPORIN NIP1-1-RELATED"/>
    <property type="match status" value="1"/>
</dbReference>
<dbReference type="GO" id="GO:0016020">
    <property type="term" value="C:membrane"/>
    <property type="evidence" value="ECO:0007669"/>
    <property type="project" value="UniProtKB-SubCell"/>
</dbReference>
<keyword evidence="4 7" id="KW-1133">Transmembrane helix</keyword>
<dbReference type="Pfam" id="PF00230">
    <property type="entry name" value="MIP"/>
    <property type="match status" value="2"/>
</dbReference>
<keyword evidence="3 6" id="KW-0812">Transmembrane</keyword>
<evidence type="ECO:0000313" key="8">
    <source>
        <dbReference type="EMBL" id="CAD8387801.1"/>
    </source>
</evidence>
<gene>
    <name evidence="8" type="ORF">PBAH0796_LOCUS31489</name>
</gene>
<feature type="transmembrane region" description="Helical" evidence="7">
    <location>
        <begin position="79"/>
        <end position="101"/>
    </location>
</feature>
<feature type="transmembrane region" description="Helical" evidence="7">
    <location>
        <begin position="343"/>
        <end position="363"/>
    </location>
</feature>
<evidence type="ECO:0000256" key="1">
    <source>
        <dbReference type="ARBA" id="ARBA00004141"/>
    </source>
</evidence>
<dbReference type="GO" id="GO:0015267">
    <property type="term" value="F:channel activity"/>
    <property type="evidence" value="ECO:0007669"/>
    <property type="project" value="InterPro"/>
</dbReference>
<dbReference type="SUPFAM" id="SSF81338">
    <property type="entry name" value="Aquaporin-like"/>
    <property type="match status" value="2"/>
</dbReference>
<dbReference type="InterPro" id="IPR000425">
    <property type="entry name" value="MIP"/>
</dbReference>
<dbReference type="AlphaFoldDB" id="A0A7S0BB19"/>
<dbReference type="PRINTS" id="PR00783">
    <property type="entry name" value="MINTRINSICP"/>
</dbReference>
<keyword evidence="2 6" id="KW-0813">Transport</keyword>
<evidence type="ECO:0000256" key="4">
    <source>
        <dbReference type="ARBA" id="ARBA00022989"/>
    </source>
</evidence>
<accession>A0A7S0BB19</accession>
<keyword evidence="5 7" id="KW-0472">Membrane</keyword>
<comment type="subcellular location">
    <subcellularLocation>
        <location evidence="1">Membrane</location>
        <topology evidence="1">Multi-pass membrane protein</topology>
    </subcellularLocation>
</comment>
<organism evidence="8">
    <name type="scientific">Pyrodinium bahamense</name>
    <dbReference type="NCBI Taxonomy" id="73915"/>
    <lineage>
        <taxon>Eukaryota</taxon>
        <taxon>Sar</taxon>
        <taxon>Alveolata</taxon>
        <taxon>Dinophyceae</taxon>
        <taxon>Gonyaulacales</taxon>
        <taxon>Pyrocystaceae</taxon>
        <taxon>Pyrodinium</taxon>
    </lineage>
</organism>
<proteinExistence type="inferred from homology"/>
<dbReference type="Gene3D" id="1.20.1080.10">
    <property type="entry name" value="Glycerol uptake facilitator protein"/>
    <property type="match status" value="2"/>
</dbReference>
<dbReference type="PANTHER" id="PTHR45724">
    <property type="entry name" value="AQUAPORIN NIP2-1"/>
    <property type="match status" value="1"/>
</dbReference>
<feature type="transmembrane region" description="Helical" evidence="7">
    <location>
        <begin position="189"/>
        <end position="213"/>
    </location>
</feature>
<comment type="similarity">
    <text evidence="6">Belongs to the MIP/aquaporin (TC 1.A.8) family.</text>
</comment>
<feature type="transmembrane region" description="Helical" evidence="7">
    <location>
        <begin position="302"/>
        <end position="323"/>
    </location>
</feature>
<feature type="transmembrane region" description="Helical" evidence="7">
    <location>
        <begin position="148"/>
        <end position="169"/>
    </location>
</feature>
<dbReference type="InterPro" id="IPR034294">
    <property type="entry name" value="Aquaporin_transptr"/>
</dbReference>
<feature type="transmembrane region" description="Helical" evidence="7">
    <location>
        <begin position="375"/>
        <end position="399"/>
    </location>
</feature>
<evidence type="ECO:0000256" key="3">
    <source>
        <dbReference type="ARBA" id="ARBA00022692"/>
    </source>
</evidence>
<feature type="transmembrane region" description="Helical" evidence="7">
    <location>
        <begin position="259"/>
        <end position="281"/>
    </location>
</feature>
<protein>
    <recommendedName>
        <fullName evidence="9">Aquaporin</fullName>
    </recommendedName>
</protein>
<evidence type="ECO:0000256" key="2">
    <source>
        <dbReference type="ARBA" id="ARBA00022448"/>
    </source>
</evidence>
<name>A0A7S0BB19_9DINO</name>
<reference evidence="8" key="1">
    <citation type="submission" date="2021-01" db="EMBL/GenBank/DDBJ databases">
        <authorList>
            <person name="Corre E."/>
            <person name="Pelletier E."/>
            <person name="Niang G."/>
            <person name="Scheremetjew M."/>
            <person name="Finn R."/>
            <person name="Kale V."/>
            <person name="Holt S."/>
            <person name="Cochrane G."/>
            <person name="Meng A."/>
            <person name="Brown T."/>
            <person name="Cohen L."/>
        </authorList>
    </citation>
    <scope>NUCLEOTIDE SEQUENCE</scope>
    <source>
        <strain evidence="8">Pbaha01</strain>
    </source>
</reference>
<feature type="transmembrane region" description="Helical" evidence="7">
    <location>
        <begin position="233"/>
        <end position="253"/>
    </location>
</feature>
<evidence type="ECO:0000256" key="7">
    <source>
        <dbReference type="SAM" id="Phobius"/>
    </source>
</evidence>